<dbReference type="NCBIfam" id="TIGR00255">
    <property type="entry name" value="YicC/YloC family endoribonuclease"/>
    <property type="match status" value="1"/>
</dbReference>
<dbReference type="InterPro" id="IPR005229">
    <property type="entry name" value="YicC/YloC-like"/>
</dbReference>
<keyword evidence="2" id="KW-0540">Nuclease</keyword>
<proteinExistence type="inferred from homology"/>
<evidence type="ECO:0000256" key="1">
    <source>
        <dbReference type="ARBA" id="ARBA00001968"/>
    </source>
</evidence>
<keyword evidence="3" id="KW-0255">Endonuclease</keyword>
<organism evidence="8">
    <name type="scientific">hydrothermal vent metagenome</name>
    <dbReference type="NCBI Taxonomy" id="652676"/>
    <lineage>
        <taxon>unclassified sequences</taxon>
        <taxon>metagenomes</taxon>
        <taxon>ecological metagenomes</taxon>
    </lineage>
</organism>
<gene>
    <name evidence="8" type="ORF">MGWOODY_XGa1352</name>
</gene>
<comment type="cofactor">
    <cofactor evidence="1">
        <name>a divalent metal cation</name>
        <dbReference type="ChEBI" id="CHEBI:60240"/>
    </cofactor>
</comment>
<dbReference type="Pfam" id="PF03755">
    <property type="entry name" value="YicC-like_N"/>
    <property type="match status" value="1"/>
</dbReference>
<feature type="domain" description="Endoribonuclease YicC-like C-terminal" evidence="7">
    <location>
        <begin position="168"/>
        <end position="284"/>
    </location>
</feature>
<evidence type="ECO:0000256" key="2">
    <source>
        <dbReference type="ARBA" id="ARBA00022722"/>
    </source>
</evidence>
<comment type="similarity">
    <text evidence="5">Belongs to the YicC/YloC family.</text>
</comment>
<evidence type="ECO:0000256" key="3">
    <source>
        <dbReference type="ARBA" id="ARBA00022759"/>
    </source>
</evidence>
<dbReference type="InterPro" id="IPR013527">
    <property type="entry name" value="YicC-like_N"/>
</dbReference>
<evidence type="ECO:0000259" key="6">
    <source>
        <dbReference type="Pfam" id="PF03755"/>
    </source>
</evidence>
<dbReference type="Pfam" id="PF08340">
    <property type="entry name" value="YicC-like_C"/>
    <property type="match status" value="1"/>
</dbReference>
<protein>
    <submittedName>
        <fullName evidence="8">Protein YicC</fullName>
    </submittedName>
</protein>
<evidence type="ECO:0000259" key="7">
    <source>
        <dbReference type="Pfam" id="PF08340"/>
    </source>
</evidence>
<feature type="domain" description="Endoribonuclease YicC-like N-terminal" evidence="6">
    <location>
        <begin position="1"/>
        <end position="150"/>
    </location>
</feature>
<dbReference type="AlphaFoldDB" id="A0A160TUM0"/>
<dbReference type="InterPro" id="IPR013551">
    <property type="entry name" value="YicC-like_C"/>
</dbReference>
<dbReference type="PANTHER" id="PTHR30636">
    <property type="entry name" value="UPF0701 PROTEIN YICC"/>
    <property type="match status" value="1"/>
</dbReference>
<name>A0A160TUM0_9ZZZZ</name>
<dbReference type="PANTHER" id="PTHR30636:SF3">
    <property type="entry name" value="UPF0701 PROTEIN YICC"/>
    <property type="match status" value="1"/>
</dbReference>
<dbReference type="GO" id="GO:0004521">
    <property type="term" value="F:RNA endonuclease activity"/>
    <property type="evidence" value="ECO:0007669"/>
    <property type="project" value="InterPro"/>
</dbReference>
<reference evidence="8" key="1">
    <citation type="submission" date="2015-10" db="EMBL/GenBank/DDBJ databases">
        <authorList>
            <person name="Gilbert D.G."/>
        </authorList>
    </citation>
    <scope>NUCLEOTIDE SEQUENCE</scope>
</reference>
<evidence type="ECO:0000256" key="4">
    <source>
        <dbReference type="ARBA" id="ARBA00022801"/>
    </source>
</evidence>
<dbReference type="EMBL" id="CZRL01000097">
    <property type="protein sequence ID" value="CUS53282.1"/>
    <property type="molecule type" value="Genomic_DNA"/>
</dbReference>
<sequence>MTAFVQHESQSEQSRLVWEIRSVNHRYLEISMRLPEELRSAEMSFRETIKASLSRGRIDAVLRCQSAESSANSPELNLDTINQLMAWSRTVQSTAPVASELSIADILKWPGVLTPERIDEDQLSVTAKATLADALSALVSQRQREGRQLAVVINAKLAAARDIVIGVQSRGPELDQHARQRLNERVSEFAEQLEPGRFEQELVLLLAKSDITEEIDRLQLHLAEVENILNGSGPVGRRLDFLMQELNREANTLGSKSNHPETTTAAVDLKVLIEQMREQIQNIE</sequence>
<accession>A0A160TUM0</accession>
<dbReference type="GO" id="GO:0016787">
    <property type="term" value="F:hydrolase activity"/>
    <property type="evidence" value="ECO:0007669"/>
    <property type="project" value="UniProtKB-KW"/>
</dbReference>
<evidence type="ECO:0000313" key="8">
    <source>
        <dbReference type="EMBL" id="CUS53282.1"/>
    </source>
</evidence>
<evidence type="ECO:0000256" key="5">
    <source>
        <dbReference type="ARBA" id="ARBA00035648"/>
    </source>
</evidence>
<keyword evidence="4" id="KW-0378">Hydrolase</keyword>